<evidence type="ECO:0000256" key="2">
    <source>
        <dbReference type="ARBA" id="ARBA00023180"/>
    </source>
</evidence>
<dbReference type="InterPro" id="IPR001254">
    <property type="entry name" value="Trypsin_dom"/>
</dbReference>
<dbReference type="PANTHER" id="PTHR24252:SF27">
    <property type="entry name" value="TRANSMEMBRANE PROTEASE SERINE 3-LIKE"/>
    <property type="match status" value="1"/>
</dbReference>
<feature type="domain" description="Peptidase S1" evidence="3">
    <location>
        <begin position="21"/>
        <end position="106"/>
    </location>
</feature>
<reference evidence="4" key="3">
    <citation type="submission" date="2025-09" db="UniProtKB">
        <authorList>
            <consortium name="Ensembl"/>
        </authorList>
    </citation>
    <scope>IDENTIFICATION</scope>
</reference>
<name>A0A4W5N2N2_9TELE</name>
<dbReference type="Pfam" id="PF00089">
    <property type="entry name" value="Trypsin"/>
    <property type="match status" value="1"/>
</dbReference>
<accession>A0A4W5N2N2</accession>
<evidence type="ECO:0000256" key="1">
    <source>
        <dbReference type="ARBA" id="ARBA00023157"/>
    </source>
</evidence>
<dbReference type="GO" id="GO:0006508">
    <property type="term" value="P:proteolysis"/>
    <property type="evidence" value="ECO:0007669"/>
    <property type="project" value="InterPro"/>
</dbReference>
<dbReference type="STRING" id="62062.ENSHHUP00000045696"/>
<reference evidence="5" key="1">
    <citation type="submission" date="2018-06" db="EMBL/GenBank/DDBJ databases">
        <title>Genome assembly of Danube salmon.</title>
        <authorList>
            <person name="Macqueen D.J."/>
            <person name="Gundappa M.K."/>
        </authorList>
    </citation>
    <scope>NUCLEOTIDE SEQUENCE [LARGE SCALE GENOMIC DNA]</scope>
</reference>
<protein>
    <recommendedName>
        <fullName evidence="3">Peptidase S1 domain-containing protein</fullName>
    </recommendedName>
</protein>
<evidence type="ECO:0000259" key="3">
    <source>
        <dbReference type="PROSITE" id="PS50240"/>
    </source>
</evidence>
<dbReference type="GO" id="GO:0004252">
    <property type="term" value="F:serine-type endopeptidase activity"/>
    <property type="evidence" value="ECO:0007669"/>
    <property type="project" value="InterPro"/>
</dbReference>
<evidence type="ECO:0000313" key="5">
    <source>
        <dbReference type="Proteomes" id="UP000314982"/>
    </source>
</evidence>
<evidence type="ECO:0000313" key="4">
    <source>
        <dbReference type="Ensembl" id="ENSHHUP00000045696.1"/>
    </source>
</evidence>
<keyword evidence="2" id="KW-0325">Glycoprotein</keyword>
<dbReference type="SUPFAM" id="SSF50494">
    <property type="entry name" value="Trypsin-like serine proteases"/>
    <property type="match status" value="1"/>
</dbReference>
<dbReference type="InterPro" id="IPR043504">
    <property type="entry name" value="Peptidase_S1_PA_chymotrypsin"/>
</dbReference>
<sequence>MVFPRLPPADCGSRPKFRSRIVGGNISKPGQFPWQASLHYQNHHLCGGSIITPRWIVTAAHCAHARTHSHARTYQPKGLNYDIALLKLTEPLTFNGTTIYNEPQKY</sequence>
<proteinExistence type="predicted"/>
<dbReference type="AlphaFoldDB" id="A0A4W5N2N2"/>
<reference evidence="4" key="2">
    <citation type="submission" date="2025-08" db="UniProtKB">
        <authorList>
            <consortium name="Ensembl"/>
        </authorList>
    </citation>
    <scope>IDENTIFICATION</scope>
</reference>
<dbReference type="PANTHER" id="PTHR24252">
    <property type="entry name" value="ACROSIN-RELATED"/>
    <property type="match status" value="1"/>
</dbReference>
<dbReference type="Gene3D" id="2.40.10.10">
    <property type="entry name" value="Trypsin-like serine proteases"/>
    <property type="match status" value="1"/>
</dbReference>
<dbReference type="InterPro" id="IPR018114">
    <property type="entry name" value="TRYPSIN_HIS"/>
</dbReference>
<dbReference type="GeneTree" id="ENSGT00940000158589"/>
<keyword evidence="1" id="KW-1015">Disulfide bond</keyword>
<dbReference type="PROSITE" id="PS00134">
    <property type="entry name" value="TRYPSIN_HIS"/>
    <property type="match status" value="1"/>
</dbReference>
<dbReference type="Ensembl" id="ENSHHUT00000047386.1">
    <property type="protein sequence ID" value="ENSHHUP00000045696.1"/>
    <property type="gene ID" value="ENSHHUG00000027878.1"/>
</dbReference>
<dbReference type="InterPro" id="IPR009003">
    <property type="entry name" value="Peptidase_S1_PA"/>
</dbReference>
<dbReference type="Proteomes" id="UP000314982">
    <property type="component" value="Unassembled WGS sequence"/>
</dbReference>
<organism evidence="4 5">
    <name type="scientific">Hucho hucho</name>
    <name type="common">huchen</name>
    <dbReference type="NCBI Taxonomy" id="62062"/>
    <lineage>
        <taxon>Eukaryota</taxon>
        <taxon>Metazoa</taxon>
        <taxon>Chordata</taxon>
        <taxon>Craniata</taxon>
        <taxon>Vertebrata</taxon>
        <taxon>Euteleostomi</taxon>
        <taxon>Actinopterygii</taxon>
        <taxon>Neopterygii</taxon>
        <taxon>Teleostei</taxon>
        <taxon>Protacanthopterygii</taxon>
        <taxon>Salmoniformes</taxon>
        <taxon>Salmonidae</taxon>
        <taxon>Salmoninae</taxon>
        <taxon>Hucho</taxon>
    </lineage>
</organism>
<dbReference type="PROSITE" id="PS50240">
    <property type="entry name" value="TRYPSIN_DOM"/>
    <property type="match status" value="1"/>
</dbReference>
<keyword evidence="5" id="KW-1185">Reference proteome</keyword>